<proteinExistence type="predicted"/>
<protein>
    <submittedName>
        <fullName evidence="3">Uncharacterized protein</fullName>
    </submittedName>
</protein>
<dbReference type="Proteomes" id="UP000310685">
    <property type="component" value="Unassembled WGS sequence"/>
</dbReference>
<dbReference type="EMBL" id="SPRO01000086">
    <property type="protein sequence ID" value="TIC23683.1"/>
    <property type="molecule type" value="Genomic_DNA"/>
</dbReference>
<evidence type="ECO:0000313" key="3">
    <source>
        <dbReference type="EMBL" id="TIC61130.1"/>
    </source>
</evidence>
<dbReference type="AlphaFoldDB" id="A0A4T0NER6"/>
<sequence length="66" mass="7507">MRESSEDLSNTTKLNLEYKNSTINWSPNFPPTSITASGTFEDIDRRAVTHKIPLANGKICFQTQYK</sequence>
<dbReference type="EMBL" id="SPRX01000112">
    <property type="protein sequence ID" value="TIC61130.1"/>
    <property type="molecule type" value="Genomic_DNA"/>
</dbReference>
<reference evidence="4 5" key="1">
    <citation type="submission" date="2019-03" db="EMBL/GenBank/DDBJ databases">
        <title>Sequencing 25 genomes of Wallemia mellicola.</title>
        <authorList>
            <person name="Gostincar C."/>
        </authorList>
    </citation>
    <scope>NUCLEOTIDE SEQUENCE [LARGE SCALE GENOMIC DNA]</scope>
    <source>
        <strain evidence="1 5">EXF-6152</strain>
        <strain evidence="3 6">EXF-757</strain>
        <strain evidence="2 4">EXF-8738</strain>
    </source>
</reference>
<evidence type="ECO:0000313" key="5">
    <source>
        <dbReference type="Proteomes" id="UP000310685"/>
    </source>
</evidence>
<accession>A0A4T0NER6</accession>
<comment type="caution">
    <text evidence="3">The sequence shown here is derived from an EMBL/GenBank/DDBJ whole genome shotgun (WGS) entry which is preliminary data.</text>
</comment>
<dbReference type="Proteomes" id="UP000305647">
    <property type="component" value="Unassembled WGS sequence"/>
</dbReference>
<evidence type="ECO:0000313" key="2">
    <source>
        <dbReference type="EMBL" id="TIC23683.1"/>
    </source>
</evidence>
<evidence type="ECO:0000313" key="1">
    <source>
        <dbReference type="EMBL" id="TIB77105.1"/>
    </source>
</evidence>
<dbReference type="Proteomes" id="UP000310708">
    <property type="component" value="Unassembled WGS sequence"/>
</dbReference>
<dbReference type="EMBL" id="SPRC01000038">
    <property type="protein sequence ID" value="TIB77105.1"/>
    <property type="molecule type" value="Genomic_DNA"/>
</dbReference>
<evidence type="ECO:0000313" key="4">
    <source>
        <dbReference type="Proteomes" id="UP000305647"/>
    </source>
</evidence>
<organism evidence="3 6">
    <name type="scientific">Wallemia mellicola</name>
    <dbReference type="NCBI Taxonomy" id="1708541"/>
    <lineage>
        <taxon>Eukaryota</taxon>
        <taxon>Fungi</taxon>
        <taxon>Dikarya</taxon>
        <taxon>Basidiomycota</taxon>
        <taxon>Wallemiomycotina</taxon>
        <taxon>Wallemiomycetes</taxon>
        <taxon>Wallemiales</taxon>
        <taxon>Wallemiaceae</taxon>
        <taxon>Wallemia</taxon>
    </lineage>
</organism>
<name>A0A4T0NER6_9BASI</name>
<gene>
    <name evidence="3" type="ORF">E3Q01_04425</name>
    <name evidence="2" type="ORF">E3Q10_04271</name>
    <name evidence="1" type="ORF">E3Q22_03211</name>
</gene>
<evidence type="ECO:0000313" key="6">
    <source>
        <dbReference type="Proteomes" id="UP000310708"/>
    </source>
</evidence>